<proteinExistence type="predicted"/>
<dbReference type="KEGG" id="wna:KA717_03030"/>
<evidence type="ECO:0000313" key="1">
    <source>
        <dbReference type="EMBL" id="UXE61918.1"/>
    </source>
</evidence>
<reference evidence="1" key="1">
    <citation type="submission" date="2021-04" db="EMBL/GenBank/DDBJ databases">
        <title>Genome sequence of Woronichinia naegeliana from Washington state freshwater lake bloom.</title>
        <authorList>
            <person name="Dreher T.W."/>
        </authorList>
    </citation>
    <scope>NUCLEOTIDE SEQUENCE</scope>
    <source>
        <strain evidence="1">WA131</strain>
    </source>
</reference>
<dbReference type="AlphaFoldDB" id="A0A977PX59"/>
<dbReference type="Gene3D" id="3.40.50.1010">
    <property type="entry name" value="5'-nuclease"/>
    <property type="match status" value="1"/>
</dbReference>
<accession>A0A977PX59</accession>
<sequence>MNFIHNQLIALDTNQFIFALRQDPTYSSCQILLFEKLHKINVYLLLQVLIELQRNLNENEIRGVMLALSTARNTTWDYALAPSHLVQKWEKQGAKKGDAVIAAHLETNNIPYLISENRHFLHEIADLPFKVLSSKKLLTYLN</sequence>
<organism evidence="1">
    <name type="scientific">Woronichinia naegeliana WA131</name>
    <dbReference type="NCBI Taxonomy" id="2824559"/>
    <lineage>
        <taxon>Bacteria</taxon>
        <taxon>Bacillati</taxon>
        <taxon>Cyanobacteriota</taxon>
        <taxon>Cyanophyceae</taxon>
        <taxon>Synechococcales</taxon>
        <taxon>Coelosphaeriaceae</taxon>
        <taxon>Woronichinia</taxon>
    </lineage>
</organism>
<dbReference type="EMBL" id="CP073041">
    <property type="protein sequence ID" value="UXE61918.1"/>
    <property type="molecule type" value="Genomic_DNA"/>
</dbReference>
<protein>
    <recommendedName>
        <fullName evidence="2">PIN domain-containing protein</fullName>
    </recommendedName>
</protein>
<name>A0A977PX59_9CYAN</name>
<dbReference type="SUPFAM" id="SSF88723">
    <property type="entry name" value="PIN domain-like"/>
    <property type="match status" value="1"/>
</dbReference>
<gene>
    <name evidence="1" type="ORF">KA717_03030</name>
</gene>
<dbReference type="InterPro" id="IPR029060">
    <property type="entry name" value="PIN-like_dom_sf"/>
</dbReference>
<evidence type="ECO:0008006" key="2">
    <source>
        <dbReference type="Google" id="ProtNLM"/>
    </source>
</evidence>
<dbReference type="Proteomes" id="UP001065613">
    <property type="component" value="Chromosome"/>
</dbReference>